<gene>
    <name evidence="13" type="ORF">C2E15_19510</name>
</gene>
<feature type="transmembrane region" description="Helical" evidence="11">
    <location>
        <begin position="114"/>
        <end position="136"/>
    </location>
</feature>
<comment type="caution">
    <text evidence="11">Lacks conserved residue(s) required for the propagation of feature annotation.</text>
</comment>
<dbReference type="GO" id="GO:0005886">
    <property type="term" value="C:plasma membrane"/>
    <property type="evidence" value="ECO:0007669"/>
    <property type="project" value="UniProtKB-SubCell"/>
</dbReference>
<evidence type="ECO:0000256" key="3">
    <source>
        <dbReference type="ARBA" id="ARBA00022449"/>
    </source>
</evidence>
<dbReference type="Gene3D" id="6.10.140.1330">
    <property type="match status" value="1"/>
</dbReference>
<organism evidence="13 14">
    <name type="scientific">Mixta gaviniae</name>
    <dbReference type="NCBI Taxonomy" id="665914"/>
    <lineage>
        <taxon>Bacteria</taxon>
        <taxon>Pseudomonadati</taxon>
        <taxon>Pseudomonadota</taxon>
        <taxon>Gammaproteobacteria</taxon>
        <taxon>Enterobacterales</taxon>
        <taxon>Erwiniaceae</taxon>
        <taxon>Mixta</taxon>
    </lineage>
</organism>
<dbReference type="Proteomes" id="UP000238365">
    <property type="component" value="Chromosome"/>
</dbReference>
<feature type="transmembrane region" description="Helical" evidence="11">
    <location>
        <begin position="397"/>
        <end position="420"/>
    </location>
</feature>
<keyword evidence="7 11" id="KW-0915">Sodium</keyword>
<comment type="similarity">
    <text evidence="11">Belongs to the monovalent cation:proton antiporter 1 (CPA1) transporter (TC 2.A.36) family.</text>
</comment>
<evidence type="ECO:0000259" key="12">
    <source>
        <dbReference type="Pfam" id="PF00999"/>
    </source>
</evidence>
<evidence type="ECO:0000256" key="1">
    <source>
        <dbReference type="ARBA" id="ARBA00004651"/>
    </source>
</evidence>
<keyword evidence="10 11" id="KW-0739">Sodium transport</keyword>
<feature type="domain" description="Cation/H+ exchanger transmembrane" evidence="12">
    <location>
        <begin position="13"/>
        <end position="421"/>
    </location>
</feature>
<keyword evidence="14" id="KW-1185">Reference proteome</keyword>
<proteinExistence type="inferred from homology"/>
<evidence type="ECO:0000256" key="11">
    <source>
        <dbReference type="RuleBase" id="RU366002"/>
    </source>
</evidence>
<dbReference type="Pfam" id="PF00999">
    <property type="entry name" value="Na_H_Exchanger"/>
    <property type="match status" value="1"/>
</dbReference>
<evidence type="ECO:0000256" key="9">
    <source>
        <dbReference type="ARBA" id="ARBA00023136"/>
    </source>
</evidence>
<evidence type="ECO:0000256" key="10">
    <source>
        <dbReference type="ARBA" id="ARBA00023201"/>
    </source>
</evidence>
<reference evidence="13 14" key="1">
    <citation type="submission" date="2018-01" db="EMBL/GenBank/DDBJ databases">
        <title>Complete and assembled Genome of Pantoea gaviniae DSM22758T.</title>
        <authorList>
            <person name="Stevens M.J.A."/>
            <person name="Zurfluh K."/>
            <person name="Stephan R."/>
        </authorList>
    </citation>
    <scope>NUCLEOTIDE SEQUENCE [LARGE SCALE GENOMIC DNA]</scope>
    <source>
        <strain evidence="13 14">DSM 22758</strain>
    </source>
</reference>
<keyword evidence="11" id="KW-0997">Cell inner membrane</keyword>
<name>A0A1X1E4A7_9GAMM</name>
<accession>A0A1X1E4A7</accession>
<feature type="transmembrane region" description="Helical" evidence="11">
    <location>
        <begin position="361"/>
        <end position="385"/>
    </location>
</feature>
<keyword evidence="6 11" id="KW-1133">Transmembrane helix</keyword>
<sequence>MEIFFTILIMTLVVSLSGVAARIIPFQIPLPLVQIAAGALLAWPTFGLHVDFDPELFLVLFIPPLLFADGWKTPVNEFLNHGREIMGLALVLVLITVVGIGYLIYWMVPGIPLVPAFALAAVLSPTDAVALSGIVGEGRIPKKIMSILQGEALMNDASGLVSLKFAVAVAMGTMVFTVSGATVEFLKVAIGGLLAGAAVCWLFGKSLRLFSRLSGDDPATQTVLLLLLPFASYLIAEHLGVSGILAAVAAGMMITRSGIMRRAPLAMRLRANSVWQMLEFVFNGMVFLMLGLQLPGILETSIAEANADPNVQLWMLFTDILLVYVALMLVRFGWLWTMQRLSKRLLTKKPMEFSSYTTRELLIASFAGVRGAITLAGVLSIPLFLPNGDAFPGRYELVFLATGVILFSLFVGVILLPLLLRGIDGIDKNVHRRELQQARAVMAGVAIESLYKMEERLTHDAEANIDNELLKEVSSRVIGNLRRRADGQSDLEHAHVAEDLERRFRLTALRAERAELYHLRATQQISNETMQKLLRDLDLLEALLVEKDEH</sequence>
<keyword evidence="9 11" id="KW-0472">Membrane</keyword>
<feature type="transmembrane region" description="Helical" evidence="11">
    <location>
        <begin position="185"/>
        <end position="204"/>
    </location>
</feature>
<feature type="transmembrane region" description="Helical" evidence="11">
    <location>
        <begin position="313"/>
        <end position="334"/>
    </location>
</feature>
<dbReference type="EMBL" id="CP026377">
    <property type="protein sequence ID" value="AUX95035.1"/>
    <property type="molecule type" value="Genomic_DNA"/>
</dbReference>
<dbReference type="GO" id="GO:0015386">
    <property type="term" value="F:potassium:proton antiporter activity"/>
    <property type="evidence" value="ECO:0007669"/>
    <property type="project" value="TreeGrafter"/>
</dbReference>
<dbReference type="NCBIfam" id="TIGR00831">
    <property type="entry name" value="a_cpa1"/>
    <property type="match status" value="1"/>
</dbReference>
<dbReference type="PANTHER" id="PTHR10110">
    <property type="entry name" value="SODIUM/HYDROGEN EXCHANGER"/>
    <property type="match status" value="1"/>
</dbReference>
<evidence type="ECO:0000256" key="8">
    <source>
        <dbReference type="ARBA" id="ARBA00023065"/>
    </source>
</evidence>
<protein>
    <submittedName>
        <fullName evidence="13">Na+/H+ antiporter</fullName>
    </submittedName>
</protein>
<dbReference type="GO" id="GO:0015385">
    <property type="term" value="F:sodium:proton antiporter activity"/>
    <property type="evidence" value="ECO:0007669"/>
    <property type="project" value="InterPro"/>
</dbReference>
<comment type="subcellular location">
    <subcellularLocation>
        <location evidence="11">Cell inner membrane</location>
        <topology evidence="11">Multi-pass membrane protein</topology>
    </subcellularLocation>
    <subcellularLocation>
        <location evidence="1">Cell membrane</location>
        <topology evidence="1">Multi-pass membrane protein</topology>
    </subcellularLocation>
</comment>
<dbReference type="GO" id="GO:0098719">
    <property type="term" value="P:sodium ion import across plasma membrane"/>
    <property type="evidence" value="ECO:0007669"/>
    <property type="project" value="TreeGrafter"/>
</dbReference>
<evidence type="ECO:0000256" key="5">
    <source>
        <dbReference type="ARBA" id="ARBA00022692"/>
    </source>
</evidence>
<evidence type="ECO:0000256" key="7">
    <source>
        <dbReference type="ARBA" id="ARBA00023053"/>
    </source>
</evidence>
<dbReference type="AlphaFoldDB" id="A0A1X1E4A7"/>
<dbReference type="RefSeq" id="WP_104958759.1">
    <property type="nucleotide sequence ID" value="NZ_CP026377.1"/>
</dbReference>
<feature type="transmembrane region" description="Helical" evidence="11">
    <location>
        <begin position="85"/>
        <end position="108"/>
    </location>
</feature>
<dbReference type="GO" id="GO:0051453">
    <property type="term" value="P:regulation of intracellular pH"/>
    <property type="evidence" value="ECO:0007669"/>
    <property type="project" value="TreeGrafter"/>
</dbReference>
<keyword evidence="2 11" id="KW-0813">Transport</keyword>
<dbReference type="OrthoDB" id="9809206at2"/>
<evidence type="ECO:0000313" key="14">
    <source>
        <dbReference type="Proteomes" id="UP000238365"/>
    </source>
</evidence>
<feature type="transmembrane region" description="Helical" evidence="11">
    <location>
        <begin position="280"/>
        <end position="298"/>
    </location>
</feature>
<dbReference type="PANTHER" id="PTHR10110:SF86">
    <property type="entry name" value="SODIUM_HYDROGEN EXCHANGER 7"/>
    <property type="match status" value="1"/>
</dbReference>
<evidence type="ECO:0000256" key="6">
    <source>
        <dbReference type="ARBA" id="ARBA00022989"/>
    </source>
</evidence>
<dbReference type="KEGG" id="pgz:C2E15_19510"/>
<evidence type="ECO:0000313" key="13">
    <source>
        <dbReference type="EMBL" id="AUX95035.1"/>
    </source>
</evidence>
<keyword evidence="4" id="KW-1003">Cell membrane</keyword>
<keyword evidence="5 11" id="KW-0812">Transmembrane</keyword>
<keyword evidence="3 11" id="KW-0050">Antiport</keyword>
<dbReference type="InterPro" id="IPR006153">
    <property type="entry name" value="Cation/H_exchanger_TM"/>
</dbReference>
<comment type="function">
    <text evidence="11">Na(+)/H(+) antiporter that extrudes sodium in exchange for external protons.</text>
</comment>
<keyword evidence="8 11" id="KW-0406">Ion transport</keyword>
<evidence type="ECO:0000256" key="2">
    <source>
        <dbReference type="ARBA" id="ARBA00022448"/>
    </source>
</evidence>
<evidence type="ECO:0000256" key="4">
    <source>
        <dbReference type="ARBA" id="ARBA00022475"/>
    </source>
</evidence>
<feature type="transmembrane region" description="Helical" evidence="11">
    <location>
        <begin position="157"/>
        <end position="179"/>
    </location>
</feature>
<dbReference type="InterPro" id="IPR004705">
    <property type="entry name" value="Cation/H_exchanger_CPA1_bac"/>
</dbReference>
<feature type="transmembrane region" description="Helical" evidence="11">
    <location>
        <begin position="241"/>
        <end position="259"/>
    </location>
</feature>
<dbReference type="InterPro" id="IPR018422">
    <property type="entry name" value="Cation/H_exchanger_CPA1"/>
</dbReference>